<dbReference type="EMBL" id="AJVK01033936">
    <property type="status" value="NOT_ANNOTATED_CDS"/>
    <property type="molecule type" value="Genomic_DNA"/>
</dbReference>
<keyword evidence="2" id="KW-0677">Repeat</keyword>
<dbReference type="GO" id="GO:0032509">
    <property type="term" value="P:endosome transport via multivesicular body sorting pathway"/>
    <property type="evidence" value="ECO:0007669"/>
    <property type="project" value="TreeGrafter"/>
</dbReference>
<dbReference type="GO" id="GO:0005634">
    <property type="term" value="C:nucleus"/>
    <property type="evidence" value="ECO:0007669"/>
    <property type="project" value="TreeGrafter"/>
</dbReference>
<protein>
    <submittedName>
        <fullName evidence="6">Uncharacterized protein</fullName>
    </submittedName>
</protein>
<keyword evidence="4" id="KW-0041">Annexin</keyword>
<sequence>MENSPLKGVDEAAAIADAQALFDAGEGQWGTDESIFNSLLVTRSYQQLRQIFQEYQNISGKDIESTIKSEFSGAVEKGMLAIVGCCKSKVDYFAERLHDAMNGLGTNDRTLIRIIVSRSEIDLGDIRDAFETKYGKSLVSWIKASWVRL</sequence>
<evidence type="ECO:0000313" key="7">
    <source>
        <dbReference type="Proteomes" id="UP000092462"/>
    </source>
</evidence>
<dbReference type="InterPro" id="IPR037104">
    <property type="entry name" value="Annexin_sf"/>
</dbReference>
<dbReference type="VEuPathDB" id="VectorBase:PPAPM1_002869"/>
<dbReference type="InterPro" id="IPR018502">
    <property type="entry name" value="Annexin_repeat"/>
</dbReference>
<evidence type="ECO:0000256" key="5">
    <source>
        <dbReference type="ARBA" id="ARBA00023302"/>
    </source>
</evidence>
<dbReference type="GO" id="GO:0001786">
    <property type="term" value="F:phosphatidylserine binding"/>
    <property type="evidence" value="ECO:0007669"/>
    <property type="project" value="TreeGrafter"/>
</dbReference>
<comment type="similarity">
    <text evidence="1">Belongs to the annexin family.</text>
</comment>
<evidence type="ECO:0000256" key="3">
    <source>
        <dbReference type="ARBA" id="ARBA00022837"/>
    </source>
</evidence>
<keyword evidence="7" id="KW-1185">Reference proteome</keyword>
<organism evidence="6 7">
    <name type="scientific">Phlebotomus papatasi</name>
    <name type="common">Sandfly</name>
    <dbReference type="NCBI Taxonomy" id="29031"/>
    <lineage>
        <taxon>Eukaryota</taxon>
        <taxon>Metazoa</taxon>
        <taxon>Ecdysozoa</taxon>
        <taxon>Arthropoda</taxon>
        <taxon>Hexapoda</taxon>
        <taxon>Insecta</taxon>
        <taxon>Pterygota</taxon>
        <taxon>Neoptera</taxon>
        <taxon>Endopterygota</taxon>
        <taxon>Diptera</taxon>
        <taxon>Nematocera</taxon>
        <taxon>Psychodoidea</taxon>
        <taxon>Psychodidae</taxon>
        <taxon>Phlebotomus</taxon>
        <taxon>Phlebotomus</taxon>
    </lineage>
</organism>
<dbReference type="FunFam" id="1.10.220.10:FF:000002">
    <property type="entry name" value="Annexin"/>
    <property type="match status" value="1"/>
</dbReference>
<dbReference type="PANTHER" id="PTHR10502">
    <property type="entry name" value="ANNEXIN"/>
    <property type="match status" value="1"/>
</dbReference>
<dbReference type="Proteomes" id="UP000092462">
    <property type="component" value="Unassembled WGS sequence"/>
</dbReference>
<dbReference type="GO" id="GO:0005544">
    <property type="term" value="F:calcium-dependent phospholipid binding"/>
    <property type="evidence" value="ECO:0007669"/>
    <property type="project" value="UniProtKB-KW"/>
</dbReference>
<dbReference type="AlphaFoldDB" id="A0A1B0DH43"/>
<dbReference type="SMART" id="SM00335">
    <property type="entry name" value="ANX"/>
    <property type="match status" value="2"/>
</dbReference>
<keyword evidence="5" id="KW-0111">Calcium/phospholipid-binding</keyword>
<dbReference type="PROSITE" id="PS51897">
    <property type="entry name" value="ANNEXIN_2"/>
    <property type="match status" value="2"/>
</dbReference>
<dbReference type="Pfam" id="PF00191">
    <property type="entry name" value="Annexin"/>
    <property type="match status" value="2"/>
</dbReference>
<dbReference type="SUPFAM" id="SSF47874">
    <property type="entry name" value="Annexin"/>
    <property type="match status" value="1"/>
</dbReference>
<dbReference type="GO" id="GO:0005886">
    <property type="term" value="C:plasma membrane"/>
    <property type="evidence" value="ECO:0007669"/>
    <property type="project" value="TreeGrafter"/>
</dbReference>
<accession>A0A1B0DH43</accession>
<dbReference type="EnsemblMetazoa" id="PPAI007477-RA">
    <property type="protein sequence ID" value="PPAI007477-PA"/>
    <property type="gene ID" value="PPAI007477"/>
</dbReference>
<evidence type="ECO:0000313" key="6">
    <source>
        <dbReference type="EnsemblMetazoa" id="PPAI007477-PA"/>
    </source>
</evidence>
<evidence type="ECO:0000256" key="2">
    <source>
        <dbReference type="ARBA" id="ARBA00022737"/>
    </source>
</evidence>
<keyword evidence="3" id="KW-0106">Calcium</keyword>
<dbReference type="GO" id="GO:0005509">
    <property type="term" value="F:calcium ion binding"/>
    <property type="evidence" value="ECO:0007669"/>
    <property type="project" value="InterPro"/>
</dbReference>
<dbReference type="VEuPathDB" id="VectorBase:PPAI007477"/>
<dbReference type="FunFam" id="1.10.220.10:FF:000001">
    <property type="entry name" value="Annexin"/>
    <property type="match status" value="1"/>
</dbReference>
<dbReference type="EMBL" id="AJVK01033935">
    <property type="status" value="NOT_ANNOTATED_CDS"/>
    <property type="molecule type" value="Genomic_DNA"/>
</dbReference>
<reference evidence="6" key="1">
    <citation type="submission" date="2022-08" db="UniProtKB">
        <authorList>
            <consortium name="EnsemblMetazoa"/>
        </authorList>
    </citation>
    <scope>IDENTIFICATION</scope>
    <source>
        <strain evidence="6">Israel</strain>
    </source>
</reference>
<dbReference type="InterPro" id="IPR001464">
    <property type="entry name" value="Annexin"/>
</dbReference>
<evidence type="ECO:0000256" key="1">
    <source>
        <dbReference type="ARBA" id="ARBA00007831"/>
    </source>
</evidence>
<dbReference type="GO" id="GO:0005737">
    <property type="term" value="C:cytoplasm"/>
    <property type="evidence" value="ECO:0007669"/>
    <property type="project" value="TreeGrafter"/>
</dbReference>
<dbReference type="GO" id="GO:0012506">
    <property type="term" value="C:vesicle membrane"/>
    <property type="evidence" value="ECO:0007669"/>
    <property type="project" value="TreeGrafter"/>
</dbReference>
<evidence type="ECO:0000256" key="4">
    <source>
        <dbReference type="ARBA" id="ARBA00023216"/>
    </source>
</evidence>
<proteinExistence type="inferred from homology"/>
<dbReference type="Gene3D" id="1.10.220.10">
    <property type="entry name" value="Annexin"/>
    <property type="match status" value="2"/>
</dbReference>
<name>A0A1B0DH43_PHLPP</name>
<dbReference type="PANTHER" id="PTHR10502:SF233">
    <property type="entry name" value="ANNEXIN B9"/>
    <property type="match status" value="1"/>
</dbReference>
<dbReference type="PRINTS" id="PR00196">
    <property type="entry name" value="ANNEXIN"/>
</dbReference>